<comment type="caution">
    <text evidence="3">The sequence shown here is derived from an EMBL/GenBank/DDBJ whole genome shotgun (WGS) entry which is preliminary data.</text>
</comment>
<dbReference type="EMBL" id="JBBPBK010000006">
    <property type="protein sequence ID" value="KAK9283537.1"/>
    <property type="molecule type" value="Genomic_DNA"/>
</dbReference>
<evidence type="ECO:0000313" key="4">
    <source>
        <dbReference type="Proteomes" id="UP001415857"/>
    </source>
</evidence>
<keyword evidence="4" id="KW-1185">Reference proteome</keyword>
<feature type="domain" description="SAC3/GANP/THP3 conserved" evidence="2">
    <location>
        <begin position="75"/>
        <end position="111"/>
    </location>
</feature>
<dbReference type="Pfam" id="PF03399">
    <property type="entry name" value="SAC3_GANP"/>
    <property type="match status" value="1"/>
</dbReference>
<protein>
    <recommendedName>
        <fullName evidence="2">SAC3/GANP/THP3 conserved domain-containing protein</fullName>
    </recommendedName>
</protein>
<accession>A0AAP0WYB9</accession>
<evidence type="ECO:0000256" key="1">
    <source>
        <dbReference type="SAM" id="MobiDB-lite"/>
    </source>
</evidence>
<dbReference type="InterPro" id="IPR005062">
    <property type="entry name" value="SAC3/GANP/THP3_conserved"/>
</dbReference>
<evidence type="ECO:0000259" key="2">
    <source>
        <dbReference type="Pfam" id="PF03399"/>
    </source>
</evidence>
<feature type="compositionally biased region" description="Polar residues" evidence="1">
    <location>
        <begin position="30"/>
        <end position="46"/>
    </location>
</feature>
<feature type="region of interest" description="Disordered" evidence="1">
    <location>
        <begin position="1"/>
        <end position="74"/>
    </location>
</feature>
<reference evidence="3 4" key="1">
    <citation type="journal article" date="2024" name="Plant J.">
        <title>Genome sequences and population genomics reveal climatic adaptation and genomic divergence between two closely related sweetgum species.</title>
        <authorList>
            <person name="Xu W.Q."/>
            <person name="Ren C.Q."/>
            <person name="Zhang X.Y."/>
            <person name="Comes H.P."/>
            <person name="Liu X.H."/>
            <person name="Li Y.G."/>
            <person name="Kettle C.J."/>
            <person name="Jalonen R."/>
            <person name="Gaisberger H."/>
            <person name="Ma Y.Z."/>
            <person name="Qiu Y.X."/>
        </authorList>
    </citation>
    <scope>NUCLEOTIDE SEQUENCE [LARGE SCALE GENOMIC DNA]</scope>
    <source>
        <strain evidence="3">Hangzhou</strain>
    </source>
</reference>
<proteinExistence type="predicted"/>
<dbReference type="PANTHER" id="PTHR12436">
    <property type="entry name" value="80 KDA MCM3-ASSOCIATED PROTEIN"/>
    <property type="match status" value="1"/>
</dbReference>
<dbReference type="InterPro" id="IPR045107">
    <property type="entry name" value="SAC3/GANP/THP3"/>
</dbReference>
<dbReference type="Proteomes" id="UP001415857">
    <property type="component" value="Unassembled WGS sequence"/>
</dbReference>
<feature type="compositionally biased region" description="Basic and acidic residues" evidence="1">
    <location>
        <begin position="50"/>
        <end position="64"/>
    </location>
</feature>
<dbReference type="GO" id="GO:0070390">
    <property type="term" value="C:transcription export complex 2"/>
    <property type="evidence" value="ECO:0007669"/>
    <property type="project" value="TreeGrafter"/>
</dbReference>
<evidence type="ECO:0000313" key="3">
    <source>
        <dbReference type="EMBL" id="KAK9283537.1"/>
    </source>
</evidence>
<dbReference type="AlphaFoldDB" id="A0AAP0WYB9"/>
<name>A0AAP0WYB9_LIQFO</name>
<sequence length="121" mass="13250">MDKRSQRRNASSSTSFTGSSLSGSHKYSRPTRNATLSNPNPRSATSEGAYDSKSRSSQQEDSHDLPSIVGTCPSMCPARERAQRERLRDLAVFERLYGNPGKTSPSIAVKKNYIHQGCASI</sequence>
<dbReference type="GO" id="GO:0006406">
    <property type="term" value="P:mRNA export from nucleus"/>
    <property type="evidence" value="ECO:0007669"/>
    <property type="project" value="TreeGrafter"/>
</dbReference>
<dbReference type="PANTHER" id="PTHR12436:SF3">
    <property type="entry name" value="GERMINAL-CENTER ASSOCIATED NUCLEAR PROTEIN"/>
    <property type="match status" value="1"/>
</dbReference>
<gene>
    <name evidence="3" type="ORF">L1049_011784</name>
</gene>
<feature type="compositionally biased region" description="Low complexity" evidence="1">
    <location>
        <begin position="11"/>
        <end position="24"/>
    </location>
</feature>
<organism evidence="3 4">
    <name type="scientific">Liquidambar formosana</name>
    <name type="common">Formosan gum</name>
    <dbReference type="NCBI Taxonomy" id="63359"/>
    <lineage>
        <taxon>Eukaryota</taxon>
        <taxon>Viridiplantae</taxon>
        <taxon>Streptophyta</taxon>
        <taxon>Embryophyta</taxon>
        <taxon>Tracheophyta</taxon>
        <taxon>Spermatophyta</taxon>
        <taxon>Magnoliopsida</taxon>
        <taxon>eudicotyledons</taxon>
        <taxon>Gunneridae</taxon>
        <taxon>Pentapetalae</taxon>
        <taxon>Saxifragales</taxon>
        <taxon>Altingiaceae</taxon>
        <taxon>Liquidambar</taxon>
    </lineage>
</organism>
<dbReference type="GO" id="GO:0005737">
    <property type="term" value="C:cytoplasm"/>
    <property type="evidence" value="ECO:0007669"/>
    <property type="project" value="TreeGrafter"/>
</dbReference>